<feature type="domain" description="DSBA-like thioredoxin" evidence="1">
    <location>
        <begin position="3"/>
        <end position="203"/>
    </location>
</feature>
<accession>A0A3G3K2H4</accession>
<dbReference type="SUPFAM" id="SSF52833">
    <property type="entry name" value="Thioredoxin-like"/>
    <property type="match status" value="1"/>
</dbReference>
<dbReference type="KEGG" id="coh:EAV92_17800"/>
<dbReference type="EMBL" id="CP033433">
    <property type="protein sequence ID" value="AYQ74257.1"/>
    <property type="molecule type" value="Genomic_DNA"/>
</dbReference>
<evidence type="ECO:0000259" key="1">
    <source>
        <dbReference type="Pfam" id="PF01323"/>
    </source>
</evidence>
<dbReference type="Proteomes" id="UP000269097">
    <property type="component" value="Chromosome"/>
</dbReference>
<evidence type="ECO:0000313" key="2">
    <source>
        <dbReference type="EMBL" id="AYQ74257.1"/>
    </source>
</evidence>
<dbReference type="InterPro" id="IPR001853">
    <property type="entry name" value="DSBA-like_thioredoxin_dom"/>
</dbReference>
<dbReference type="Pfam" id="PF01323">
    <property type="entry name" value="DSBA"/>
    <property type="match status" value="1"/>
</dbReference>
<proteinExistence type="predicted"/>
<dbReference type="CDD" id="cd03024">
    <property type="entry name" value="DsbA_FrnE"/>
    <property type="match status" value="1"/>
</dbReference>
<gene>
    <name evidence="2" type="ORF">EAV92_17800</name>
</gene>
<sequence length="213" mass="23839">MRIDLYSDMVCPWCRIGKKNMYDAIMAWASEVNETIPVTFHAYQLDPSVPPEGKLFRQDMEAKFGGAERLDPMLQRVTDAGADVGLTFRFDKVTRMPNTLLAHRITAIVPADRQQEWVNAAMDAYFEEGRDLAQPEVLLELAAGIGLDAEDIRRRLDAGEGIQETEQDFETARNMGITGVPFFVINGKYALSGAYPAAQFLAAFRKISQQENA</sequence>
<protein>
    <submittedName>
        <fullName evidence="2">DsbA family oxidoreductase</fullName>
    </submittedName>
</protein>
<dbReference type="PANTHER" id="PTHR13887:SF41">
    <property type="entry name" value="THIOREDOXIN SUPERFAMILY PROTEIN"/>
    <property type="match status" value="1"/>
</dbReference>
<keyword evidence="3" id="KW-1185">Reference proteome</keyword>
<dbReference type="GO" id="GO:0016491">
    <property type="term" value="F:oxidoreductase activity"/>
    <property type="evidence" value="ECO:0007669"/>
    <property type="project" value="InterPro"/>
</dbReference>
<dbReference type="InterPro" id="IPR036249">
    <property type="entry name" value="Thioredoxin-like_sf"/>
</dbReference>
<dbReference type="PANTHER" id="PTHR13887">
    <property type="entry name" value="GLUTATHIONE S-TRANSFERASE KAPPA"/>
    <property type="match status" value="1"/>
</dbReference>
<reference evidence="2 3" key="1">
    <citation type="submission" date="2018-10" db="EMBL/GenBank/DDBJ databases">
        <title>Genome Sequence of Cohnella sp.</title>
        <authorList>
            <person name="Srinivasan S."/>
            <person name="Kim M.K."/>
        </authorList>
    </citation>
    <scope>NUCLEOTIDE SEQUENCE [LARGE SCALE GENOMIC DNA]</scope>
    <source>
        <strain evidence="2 3">18JY8-7</strain>
    </source>
</reference>
<name>A0A3G3K2H4_9BACL</name>
<evidence type="ECO:0000313" key="3">
    <source>
        <dbReference type="Proteomes" id="UP000269097"/>
    </source>
</evidence>
<dbReference type="Gene3D" id="3.40.30.10">
    <property type="entry name" value="Glutaredoxin"/>
    <property type="match status" value="1"/>
</dbReference>
<dbReference type="AlphaFoldDB" id="A0A3G3K2H4"/>
<dbReference type="RefSeq" id="WP_123042338.1">
    <property type="nucleotide sequence ID" value="NZ_CP033433.1"/>
</dbReference>
<organism evidence="2 3">
    <name type="scientific">Cohnella candidum</name>
    <dbReference type="NCBI Taxonomy" id="2674991"/>
    <lineage>
        <taxon>Bacteria</taxon>
        <taxon>Bacillati</taxon>
        <taxon>Bacillota</taxon>
        <taxon>Bacilli</taxon>
        <taxon>Bacillales</taxon>
        <taxon>Paenibacillaceae</taxon>
        <taxon>Cohnella</taxon>
    </lineage>
</organism>